<dbReference type="Gene3D" id="3.40.50.1820">
    <property type="entry name" value="alpha/beta hydrolase"/>
    <property type="match status" value="1"/>
</dbReference>
<gene>
    <name evidence="2" type="ORF">HZZ10_17865</name>
</gene>
<name>A0A853EX88_9MICO</name>
<dbReference type="AlphaFoldDB" id="A0A853EX88"/>
<dbReference type="GO" id="GO:0016787">
    <property type="term" value="F:hydrolase activity"/>
    <property type="evidence" value="ECO:0007669"/>
    <property type="project" value="UniProtKB-KW"/>
</dbReference>
<evidence type="ECO:0000259" key="1">
    <source>
        <dbReference type="Pfam" id="PF00561"/>
    </source>
</evidence>
<reference evidence="2 3" key="1">
    <citation type="submission" date="2020-07" db="EMBL/GenBank/DDBJ databases">
        <title>MOT database genomes.</title>
        <authorList>
            <person name="Joseph S."/>
            <person name="Aduse-Opoku J."/>
            <person name="Hashim A."/>
            <person name="Wade W."/>
            <person name="Curtis M."/>
        </authorList>
    </citation>
    <scope>NUCLEOTIDE SEQUENCE [LARGE SCALE GENOMIC DNA]</scope>
    <source>
        <strain evidence="2 3">DSM 100099</strain>
    </source>
</reference>
<organism evidence="2 3">
    <name type="scientific">Sanguibacter inulinus</name>
    <dbReference type="NCBI Taxonomy" id="60922"/>
    <lineage>
        <taxon>Bacteria</taxon>
        <taxon>Bacillati</taxon>
        <taxon>Actinomycetota</taxon>
        <taxon>Actinomycetes</taxon>
        <taxon>Micrococcales</taxon>
        <taxon>Sanguibacteraceae</taxon>
        <taxon>Sanguibacter</taxon>
    </lineage>
</organism>
<feature type="domain" description="AB hydrolase-1" evidence="1">
    <location>
        <begin position="15"/>
        <end position="243"/>
    </location>
</feature>
<protein>
    <submittedName>
        <fullName evidence="2">Alpha/beta hydrolase</fullName>
    </submittedName>
</protein>
<dbReference type="InterPro" id="IPR000073">
    <property type="entry name" value="AB_hydrolase_1"/>
</dbReference>
<dbReference type="InterPro" id="IPR050266">
    <property type="entry name" value="AB_hydrolase_sf"/>
</dbReference>
<dbReference type="PANTHER" id="PTHR43798:SF29">
    <property type="entry name" value="AB HYDROLASE-1 DOMAIN-CONTAINING PROTEIN"/>
    <property type="match status" value="1"/>
</dbReference>
<dbReference type="RefSeq" id="WP_179914545.1">
    <property type="nucleotide sequence ID" value="NZ_JACBYE010000070.1"/>
</dbReference>
<dbReference type="PRINTS" id="PR00111">
    <property type="entry name" value="ABHYDROLASE"/>
</dbReference>
<proteinExistence type="predicted"/>
<dbReference type="SUPFAM" id="SSF53474">
    <property type="entry name" value="alpha/beta-Hydrolases"/>
    <property type="match status" value="1"/>
</dbReference>
<evidence type="ECO:0000313" key="3">
    <source>
        <dbReference type="Proteomes" id="UP000561011"/>
    </source>
</evidence>
<dbReference type="PANTHER" id="PTHR43798">
    <property type="entry name" value="MONOACYLGLYCEROL LIPASE"/>
    <property type="match status" value="1"/>
</dbReference>
<dbReference type="EMBL" id="JACBYE010000070">
    <property type="protein sequence ID" value="NYS95376.1"/>
    <property type="molecule type" value="Genomic_DNA"/>
</dbReference>
<dbReference type="InterPro" id="IPR029058">
    <property type="entry name" value="AB_hydrolase_fold"/>
</dbReference>
<comment type="caution">
    <text evidence="2">The sequence shown here is derived from an EMBL/GenBank/DDBJ whole genome shotgun (WGS) entry which is preliminary data.</text>
</comment>
<keyword evidence="2" id="KW-0378">Hydrolase</keyword>
<sequence length="270" mass="27771">MNDTDTSSSTGPATALVLLHGFPLDHRMWDDLTGSLATDLQVLAPDLPGLGGAAVPDGEPSVDRSADEVAALVEAAGHERVVVAGLSMGGYVALALAERHPGLVAGLALVDTKSTADEEAARANRERVADEVESSGSVEAVLGMVASLLSDESVRERPDLPSIVTGWIREQQPSGIAWSQRAMATRSDRSDVLADFDGPLVVVVGEDDTITPLAAAQHMASTAPDAELVTVPGAGHLSALEAPGPVAAALDRLLRRAAEATPQSPETPTS</sequence>
<dbReference type="Pfam" id="PF00561">
    <property type="entry name" value="Abhydrolase_1"/>
    <property type="match status" value="1"/>
</dbReference>
<evidence type="ECO:0000313" key="2">
    <source>
        <dbReference type="EMBL" id="NYS95376.1"/>
    </source>
</evidence>
<accession>A0A853EX88</accession>
<dbReference type="Proteomes" id="UP000561011">
    <property type="component" value="Unassembled WGS sequence"/>
</dbReference>
<keyword evidence="3" id="KW-1185">Reference proteome</keyword>